<dbReference type="EMBL" id="ML178823">
    <property type="protein sequence ID" value="TFL02206.1"/>
    <property type="molecule type" value="Genomic_DNA"/>
</dbReference>
<accession>A0A5C3QJU2</accession>
<comment type="similarity">
    <text evidence="1">Belongs to the WrbA family.</text>
</comment>
<dbReference type="PANTHER" id="PTHR30546:SF23">
    <property type="entry name" value="FLAVOPROTEIN-LIKE PROTEIN YCP4-RELATED"/>
    <property type="match status" value="1"/>
</dbReference>
<dbReference type="Gene3D" id="3.40.50.360">
    <property type="match status" value="1"/>
</dbReference>
<evidence type="ECO:0000256" key="1">
    <source>
        <dbReference type="ARBA" id="ARBA00006961"/>
    </source>
</evidence>
<dbReference type="GO" id="GO:0016020">
    <property type="term" value="C:membrane"/>
    <property type="evidence" value="ECO:0007669"/>
    <property type="project" value="TreeGrafter"/>
</dbReference>
<dbReference type="SUPFAM" id="SSF52218">
    <property type="entry name" value="Flavoproteins"/>
    <property type="match status" value="1"/>
</dbReference>
<reference evidence="2 3" key="1">
    <citation type="journal article" date="2019" name="Nat. Ecol. Evol.">
        <title>Megaphylogeny resolves global patterns of mushroom evolution.</title>
        <authorList>
            <person name="Varga T."/>
            <person name="Krizsan K."/>
            <person name="Foldi C."/>
            <person name="Dima B."/>
            <person name="Sanchez-Garcia M."/>
            <person name="Sanchez-Ramirez S."/>
            <person name="Szollosi G.J."/>
            <person name="Szarkandi J.G."/>
            <person name="Papp V."/>
            <person name="Albert L."/>
            <person name="Andreopoulos W."/>
            <person name="Angelini C."/>
            <person name="Antonin V."/>
            <person name="Barry K.W."/>
            <person name="Bougher N.L."/>
            <person name="Buchanan P."/>
            <person name="Buyck B."/>
            <person name="Bense V."/>
            <person name="Catcheside P."/>
            <person name="Chovatia M."/>
            <person name="Cooper J."/>
            <person name="Damon W."/>
            <person name="Desjardin D."/>
            <person name="Finy P."/>
            <person name="Geml J."/>
            <person name="Haridas S."/>
            <person name="Hughes K."/>
            <person name="Justo A."/>
            <person name="Karasinski D."/>
            <person name="Kautmanova I."/>
            <person name="Kiss B."/>
            <person name="Kocsube S."/>
            <person name="Kotiranta H."/>
            <person name="LaButti K.M."/>
            <person name="Lechner B.E."/>
            <person name="Liimatainen K."/>
            <person name="Lipzen A."/>
            <person name="Lukacs Z."/>
            <person name="Mihaltcheva S."/>
            <person name="Morgado L.N."/>
            <person name="Niskanen T."/>
            <person name="Noordeloos M.E."/>
            <person name="Ohm R.A."/>
            <person name="Ortiz-Santana B."/>
            <person name="Ovrebo C."/>
            <person name="Racz N."/>
            <person name="Riley R."/>
            <person name="Savchenko A."/>
            <person name="Shiryaev A."/>
            <person name="Soop K."/>
            <person name="Spirin V."/>
            <person name="Szebenyi C."/>
            <person name="Tomsovsky M."/>
            <person name="Tulloss R.E."/>
            <person name="Uehling J."/>
            <person name="Grigoriev I.V."/>
            <person name="Vagvolgyi C."/>
            <person name="Papp T."/>
            <person name="Martin F.M."/>
            <person name="Miettinen O."/>
            <person name="Hibbett D.S."/>
            <person name="Nagy L.G."/>
        </authorList>
    </citation>
    <scope>NUCLEOTIDE SEQUENCE [LARGE SCALE GENOMIC DNA]</scope>
    <source>
        <strain evidence="2 3">CBS 309.79</strain>
    </source>
</reference>
<keyword evidence="3" id="KW-1185">Reference proteome</keyword>
<gene>
    <name evidence="2" type="ORF">BDV98DRAFT_506339</name>
</gene>
<evidence type="ECO:0000313" key="3">
    <source>
        <dbReference type="Proteomes" id="UP000305067"/>
    </source>
</evidence>
<dbReference type="OrthoDB" id="504689at2759"/>
<organism evidence="2 3">
    <name type="scientific">Pterulicium gracile</name>
    <dbReference type="NCBI Taxonomy" id="1884261"/>
    <lineage>
        <taxon>Eukaryota</taxon>
        <taxon>Fungi</taxon>
        <taxon>Dikarya</taxon>
        <taxon>Basidiomycota</taxon>
        <taxon>Agaricomycotina</taxon>
        <taxon>Agaricomycetes</taxon>
        <taxon>Agaricomycetidae</taxon>
        <taxon>Agaricales</taxon>
        <taxon>Pleurotineae</taxon>
        <taxon>Pterulaceae</taxon>
        <taxon>Pterulicium</taxon>
    </lineage>
</organism>
<dbReference type="Proteomes" id="UP000305067">
    <property type="component" value="Unassembled WGS sequence"/>
</dbReference>
<dbReference type="InterPro" id="IPR029039">
    <property type="entry name" value="Flavoprotein-like_sf"/>
</dbReference>
<feature type="non-terminal residue" evidence="2">
    <location>
        <position position="1"/>
    </location>
</feature>
<name>A0A5C3QJU2_9AGAR</name>
<evidence type="ECO:0000313" key="2">
    <source>
        <dbReference type="EMBL" id="TFL02206.1"/>
    </source>
</evidence>
<protein>
    <submittedName>
        <fullName evidence="2">Uncharacterized protein</fullName>
    </submittedName>
</protein>
<dbReference type="PANTHER" id="PTHR30546">
    <property type="entry name" value="FLAVODOXIN-RELATED PROTEIN WRBA-RELATED"/>
    <property type="match status" value="1"/>
</dbReference>
<proteinExistence type="inferred from homology"/>
<dbReference type="AlphaFoldDB" id="A0A5C3QJU2"/>
<sequence length="58" mass="5844">SGKYAGIFVSTGTQGGGQETTVLNALSTLVHHRIVLVPLGYGDSSSILGNVDEVRGGG</sequence>
<dbReference type="GO" id="GO:0003955">
    <property type="term" value="F:NAD(P)H dehydrogenase (quinone) activity"/>
    <property type="evidence" value="ECO:0007669"/>
    <property type="project" value="TreeGrafter"/>
</dbReference>